<dbReference type="FunFam" id="2.60.40.10:FF:000740">
    <property type="entry name" value="6-phosphofructo-2-kinase/fructose-2,6-bisphosphatase"/>
    <property type="match status" value="1"/>
</dbReference>
<dbReference type="InterPro" id="IPR013078">
    <property type="entry name" value="His_Pase_superF_clade-1"/>
</dbReference>
<dbReference type="InterPro" id="IPR013784">
    <property type="entry name" value="Carb-bd-like_fold"/>
</dbReference>
<feature type="region of interest" description="Disordered" evidence="3">
    <location>
        <begin position="1"/>
        <end position="21"/>
    </location>
</feature>
<dbReference type="Gene3D" id="3.40.50.1240">
    <property type="entry name" value="Phosphoglycerate mutase-like"/>
    <property type="match status" value="1"/>
</dbReference>
<dbReference type="InterPro" id="IPR003094">
    <property type="entry name" value="6Pfruct_kin"/>
</dbReference>
<keyword evidence="2" id="KW-0067">ATP-binding</keyword>
<dbReference type="InterPro" id="IPR001345">
    <property type="entry name" value="PG/BPGM_mutase_AS"/>
</dbReference>
<evidence type="ECO:0000313" key="6">
    <source>
        <dbReference type="Proteomes" id="UP001428341"/>
    </source>
</evidence>
<dbReference type="PRINTS" id="PR00991">
    <property type="entry name" value="6PFRUCTKNASE"/>
</dbReference>
<dbReference type="InterPro" id="IPR013079">
    <property type="entry name" value="6Phosfructo_kin"/>
</dbReference>
<dbReference type="FunFam" id="3.40.50.1240:FF:000006">
    <property type="entry name" value="6-phosphofructo-2-kinase/fructose-2, 6-bisphosphatase"/>
    <property type="match status" value="1"/>
</dbReference>
<feature type="compositionally biased region" description="Low complexity" evidence="3">
    <location>
        <begin position="236"/>
        <end position="247"/>
    </location>
</feature>
<evidence type="ECO:0000256" key="1">
    <source>
        <dbReference type="ARBA" id="ARBA00022741"/>
    </source>
</evidence>
<dbReference type="GO" id="GO:2001070">
    <property type="term" value="F:starch binding"/>
    <property type="evidence" value="ECO:0007669"/>
    <property type="project" value="InterPro"/>
</dbReference>
<dbReference type="SUPFAM" id="SSF52540">
    <property type="entry name" value="P-loop containing nucleoside triphosphate hydrolases"/>
    <property type="match status" value="1"/>
</dbReference>
<feature type="domain" description="CBM20" evidence="4">
    <location>
        <begin position="25"/>
        <end position="130"/>
    </location>
</feature>
<sequence>MGTGASRNTDGDGSNGDDGKEGILDHAGGQFYVSLKMVNIKLKGDLIPHVYGSVPLVGSWDSSKALAMGRESASMWELSFVVPPNHETLDFKFLLKPKYGNGPCIVEEGPNRLLTGGALQGDSRSALFRLDSDEVLEYRVFIKADRVSPFDLAASWRAYQENLEPSTVRGIPDVSINSVQQTGAENGSSASLELDIEHYVVPAPSTSANSGLVYAANMTETPRSLSRAGVLSNADSSGSVSHSGISVDRPAPIKDMEVSVPDPSKVYSSSGMVESKSVGTFSPLQKQDSHRGLFVDRGVGSPRLVKSASASTFNIDLKLDTETKNSMPAAAGAVAAAAVADQMLGPKEHRHLAIVLVGLPARGKTFTAAKLTRYLRWLGHDTKHFNVGKYRRLKHGVNQSADFFRADNPEGMEARNEVAALAMEDMISWMHEGGQVGIFDATNSSRKRRNMLMKMAEGNCKIIFLETICNDRDIIERNIRLKIQQSPDYAEEPDFEAGLQDFKNRLANYEKVYEPVDEGSYIKMIDMVSGHGGQIQVNNISGYLPGRIVFFLVNTHLTPRPILLTRHGESRDNVRGRIGGDTILSDAGEIYAKKLANFVEKQLKSARIASIRLLESDNCLSFLIDKYFKSKIWTSTLQRTILTASPIAGFPKIQWRALDEINAGVCDGMTYEEIKKNMPEEYEARKKDKLRYRYPRGESYLDVIQRLEPVIIELERQRAPVVVISHQAVLRALYAYFADRPLKEIPHIETPLHTIIEIQMGVTGVQEKRYKLMD</sequence>
<evidence type="ECO:0000313" key="5">
    <source>
        <dbReference type="EMBL" id="KAK9176259.1"/>
    </source>
</evidence>
<organism evidence="5 6">
    <name type="scientific">Citrus x changshan-huyou</name>
    <dbReference type="NCBI Taxonomy" id="2935761"/>
    <lineage>
        <taxon>Eukaryota</taxon>
        <taxon>Viridiplantae</taxon>
        <taxon>Streptophyta</taxon>
        <taxon>Embryophyta</taxon>
        <taxon>Tracheophyta</taxon>
        <taxon>Spermatophyta</taxon>
        <taxon>Magnoliopsida</taxon>
        <taxon>eudicotyledons</taxon>
        <taxon>Gunneridae</taxon>
        <taxon>Pentapetalae</taxon>
        <taxon>rosids</taxon>
        <taxon>malvids</taxon>
        <taxon>Sapindales</taxon>
        <taxon>Rutaceae</taxon>
        <taxon>Aurantioideae</taxon>
        <taxon>Citrus</taxon>
    </lineage>
</organism>
<dbReference type="PROSITE" id="PS00175">
    <property type="entry name" value="PG_MUTASE"/>
    <property type="match status" value="1"/>
</dbReference>
<proteinExistence type="predicted"/>
<feature type="region of interest" description="Disordered" evidence="3">
    <location>
        <begin position="230"/>
        <end position="249"/>
    </location>
</feature>
<dbReference type="InterPro" id="IPR027417">
    <property type="entry name" value="P-loop_NTPase"/>
</dbReference>
<dbReference type="GO" id="GO:0006003">
    <property type="term" value="P:fructose 2,6-bisphosphate metabolic process"/>
    <property type="evidence" value="ECO:0007669"/>
    <property type="project" value="InterPro"/>
</dbReference>
<accession>A0AAP0LNG8</accession>
<comment type="caution">
    <text evidence="5">The sequence shown here is derived from an EMBL/GenBank/DDBJ whole genome shotgun (WGS) entry which is preliminary data.</text>
</comment>
<dbReference type="Pfam" id="PF01591">
    <property type="entry name" value="6PF2K"/>
    <property type="match status" value="1"/>
</dbReference>
<dbReference type="PIRSF" id="PIRSF000709">
    <property type="entry name" value="6PFK_2-Ptase"/>
    <property type="match status" value="1"/>
</dbReference>
<dbReference type="SMART" id="SM00855">
    <property type="entry name" value="PGAM"/>
    <property type="match status" value="1"/>
</dbReference>
<dbReference type="Gene3D" id="2.60.40.10">
    <property type="entry name" value="Immunoglobulins"/>
    <property type="match status" value="1"/>
</dbReference>
<dbReference type="GO" id="GO:0005524">
    <property type="term" value="F:ATP binding"/>
    <property type="evidence" value="ECO:0007669"/>
    <property type="project" value="UniProtKB-KW"/>
</dbReference>
<dbReference type="PANTHER" id="PTHR10606">
    <property type="entry name" value="6-PHOSPHOFRUCTO-2-KINASE/FRUCTOSE-2,6-BISPHOSPHATASE"/>
    <property type="match status" value="1"/>
</dbReference>
<evidence type="ECO:0000259" key="4">
    <source>
        <dbReference type="PROSITE" id="PS51166"/>
    </source>
</evidence>
<dbReference type="InterPro" id="IPR029033">
    <property type="entry name" value="His_PPase_superfam"/>
</dbReference>
<dbReference type="GO" id="GO:0005829">
    <property type="term" value="C:cytosol"/>
    <property type="evidence" value="ECO:0007669"/>
    <property type="project" value="TreeGrafter"/>
</dbReference>
<reference evidence="5 6" key="1">
    <citation type="submission" date="2024-05" db="EMBL/GenBank/DDBJ databases">
        <title>Haplotype-resolved chromosome-level genome assembly of Huyou (Citrus changshanensis).</title>
        <authorList>
            <person name="Miao C."/>
            <person name="Chen W."/>
            <person name="Wu Y."/>
            <person name="Wang L."/>
            <person name="Zhao S."/>
            <person name="Grierson D."/>
            <person name="Xu C."/>
            <person name="Chen K."/>
        </authorList>
    </citation>
    <scope>NUCLEOTIDE SEQUENCE [LARGE SCALE GENOMIC DNA]</scope>
    <source>
        <strain evidence="5">01-14</strain>
        <tissue evidence="5">Leaf</tissue>
    </source>
</reference>
<dbReference type="SUPFAM" id="SSF53254">
    <property type="entry name" value="Phosphoglycerate mutase-like"/>
    <property type="match status" value="1"/>
</dbReference>
<dbReference type="Proteomes" id="UP001428341">
    <property type="component" value="Unassembled WGS sequence"/>
</dbReference>
<dbReference type="GO" id="GO:0006000">
    <property type="term" value="P:fructose metabolic process"/>
    <property type="evidence" value="ECO:0007669"/>
    <property type="project" value="InterPro"/>
</dbReference>
<evidence type="ECO:0000256" key="3">
    <source>
        <dbReference type="SAM" id="MobiDB-lite"/>
    </source>
</evidence>
<dbReference type="Pfam" id="PF00300">
    <property type="entry name" value="His_Phos_1"/>
    <property type="match status" value="1"/>
</dbReference>
<dbReference type="SUPFAM" id="SSF49452">
    <property type="entry name" value="Starch-binding domain-like"/>
    <property type="match status" value="1"/>
</dbReference>
<dbReference type="CDD" id="cd07067">
    <property type="entry name" value="HP_PGM_like"/>
    <property type="match status" value="1"/>
</dbReference>
<protein>
    <recommendedName>
        <fullName evidence="4">CBM20 domain-containing protein</fullName>
    </recommendedName>
</protein>
<dbReference type="SMART" id="SM01065">
    <property type="entry name" value="CBM_2"/>
    <property type="match status" value="1"/>
</dbReference>
<dbReference type="Gene3D" id="3.40.50.300">
    <property type="entry name" value="P-loop containing nucleotide triphosphate hydrolases"/>
    <property type="match status" value="1"/>
</dbReference>
<dbReference type="GO" id="GO:0004331">
    <property type="term" value="F:fructose-2,6-bisphosphate 2-phosphatase activity"/>
    <property type="evidence" value="ECO:0007669"/>
    <property type="project" value="TreeGrafter"/>
</dbReference>
<dbReference type="InterPro" id="IPR013783">
    <property type="entry name" value="Ig-like_fold"/>
</dbReference>
<evidence type="ECO:0000256" key="2">
    <source>
        <dbReference type="ARBA" id="ARBA00022840"/>
    </source>
</evidence>
<dbReference type="InterPro" id="IPR002044">
    <property type="entry name" value="CBM20"/>
</dbReference>
<dbReference type="PROSITE" id="PS51166">
    <property type="entry name" value="CBM20"/>
    <property type="match status" value="1"/>
</dbReference>
<gene>
    <name evidence="5" type="ORF">WN944_028273</name>
</gene>
<keyword evidence="1" id="KW-0547">Nucleotide-binding</keyword>
<dbReference type="FunFam" id="3.40.50.300:FF:000570">
    <property type="entry name" value="6-phosphofructo-2-kinase/fructose-2, 6-bisphosphatase-like isoform X1"/>
    <property type="match status" value="1"/>
</dbReference>
<dbReference type="EMBL" id="JBCGBO010000025">
    <property type="protein sequence ID" value="KAK9176259.1"/>
    <property type="molecule type" value="Genomic_DNA"/>
</dbReference>
<keyword evidence="6" id="KW-1185">Reference proteome</keyword>
<dbReference type="AlphaFoldDB" id="A0AAP0LNG8"/>
<dbReference type="PANTHER" id="PTHR10606:SF44">
    <property type="entry name" value="6-PHOSPHOFRUCTO 2-KINASE_FRUCTOSE 2,6-BISPHOSPHATASE LONG FORM"/>
    <property type="match status" value="1"/>
</dbReference>
<name>A0AAP0LNG8_9ROSI</name>
<dbReference type="GO" id="GO:0003873">
    <property type="term" value="F:6-phosphofructo-2-kinase activity"/>
    <property type="evidence" value="ECO:0007669"/>
    <property type="project" value="InterPro"/>
</dbReference>